<evidence type="ECO:0000256" key="1">
    <source>
        <dbReference type="ARBA" id="ARBA00022987"/>
    </source>
</evidence>
<keyword evidence="5" id="KW-1185">Reference proteome</keyword>
<keyword evidence="1" id="KW-0304">Gas vesicle</keyword>
<dbReference type="InterPro" id="IPR009430">
    <property type="entry name" value="GvpL/GvpF"/>
</dbReference>
<evidence type="ECO:0008006" key="6">
    <source>
        <dbReference type="Google" id="ProtNLM"/>
    </source>
</evidence>
<dbReference type="PANTHER" id="PTHR36852">
    <property type="entry name" value="PROTEIN GVPL 2"/>
    <property type="match status" value="1"/>
</dbReference>
<name>A0A6I4WEJ8_9ACTN</name>
<proteinExistence type="inferred from homology"/>
<comment type="caution">
    <text evidence="4">The sequence shown here is derived from an EMBL/GenBank/DDBJ whole genome shotgun (WGS) entry which is preliminary data.</text>
</comment>
<dbReference type="OrthoDB" id="3867411at2"/>
<evidence type="ECO:0000256" key="2">
    <source>
        <dbReference type="ARBA" id="ARBA00035108"/>
    </source>
</evidence>
<organism evidence="4 5">
    <name type="scientific">Actinomadura rayongensis</name>
    <dbReference type="NCBI Taxonomy" id="1429076"/>
    <lineage>
        <taxon>Bacteria</taxon>
        <taxon>Bacillati</taxon>
        <taxon>Actinomycetota</taxon>
        <taxon>Actinomycetes</taxon>
        <taxon>Streptosporangiales</taxon>
        <taxon>Thermomonosporaceae</taxon>
        <taxon>Actinomadura</taxon>
    </lineage>
</organism>
<evidence type="ECO:0000313" key="5">
    <source>
        <dbReference type="Proteomes" id="UP000431901"/>
    </source>
</evidence>
<reference evidence="4 5" key="1">
    <citation type="submission" date="2019-12" db="EMBL/GenBank/DDBJ databases">
        <title>Nocardia macrotermitis sp. nov. and Nocardia aurantia sp. nov., isolated from the gut of the fungus growing-termite Macrotermes natalensis.</title>
        <authorList>
            <person name="Christine B."/>
            <person name="Rene B."/>
        </authorList>
    </citation>
    <scope>NUCLEOTIDE SEQUENCE [LARGE SCALE GENOMIC DNA]</scope>
    <source>
        <strain evidence="4 5">DSM 102126</strain>
    </source>
</reference>
<gene>
    <name evidence="4" type="ORF">GQ466_21900</name>
</gene>
<comment type="similarity">
    <text evidence="3">Belongs to the gas vesicle GvpF/GvpL family.</text>
</comment>
<comment type="subcellular location">
    <subcellularLocation>
        <location evidence="2">Gas vesicle</location>
    </subcellularLocation>
</comment>
<dbReference type="RefSeq" id="WP_161104883.1">
    <property type="nucleotide sequence ID" value="NZ_JBHLYI010000003.1"/>
</dbReference>
<accession>A0A6I4WEJ8</accession>
<dbReference type="Proteomes" id="UP000431901">
    <property type="component" value="Unassembled WGS sequence"/>
</dbReference>
<protein>
    <recommendedName>
        <fullName evidence="6">Gas vesicle protein</fullName>
    </recommendedName>
</protein>
<evidence type="ECO:0000256" key="3">
    <source>
        <dbReference type="ARBA" id="ARBA00035643"/>
    </source>
</evidence>
<dbReference type="EMBL" id="WUTW01000005">
    <property type="protein sequence ID" value="MXQ66675.1"/>
    <property type="molecule type" value="Genomic_DNA"/>
</dbReference>
<sequence>MSTYVYGLTRSAHPLKLDGAAGVGADPAPLRAVRADGVAAVVSDAPEGLRAKRRDLEAHEAVLEALMADGTVLPMRFGTLSPDDATLERELNAHSGTYAELLSGLDGRAEYNIKAAHHEDAVLREILRHDTALREANEALRAADGGTARERMDFGERVAVALEGHRERDAARLLALLRPHSVAERPGPPVDGAFLNVSLLVEDAQAGELAELVETLRGEIGWLMELNLYGPLPPYSFVDAAPGT</sequence>
<dbReference type="PANTHER" id="PTHR36852:SF1">
    <property type="entry name" value="PROTEIN GVPL 2"/>
    <property type="match status" value="1"/>
</dbReference>
<evidence type="ECO:0000313" key="4">
    <source>
        <dbReference type="EMBL" id="MXQ66675.1"/>
    </source>
</evidence>
<dbReference type="Pfam" id="PF06386">
    <property type="entry name" value="GvpL_GvpF"/>
    <property type="match status" value="1"/>
</dbReference>
<dbReference type="GO" id="GO:0031412">
    <property type="term" value="P:gas vesicle organization"/>
    <property type="evidence" value="ECO:0007669"/>
    <property type="project" value="InterPro"/>
</dbReference>
<dbReference type="GO" id="GO:0031411">
    <property type="term" value="C:gas vesicle"/>
    <property type="evidence" value="ECO:0007669"/>
    <property type="project" value="UniProtKB-SubCell"/>
</dbReference>
<dbReference type="AlphaFoldDB" id="A0A6I4WEJ8"/>